<comment type="caution">
    <text evidence="1">The sequence shown here is derived from an EMBL/GenBank/DDBJ whole genome shotgun (WGS) entry which is preliminary data.</text>
</comment>
<proteinExistence type="predicted"/>
<sequence>MIFKSYSEAANLLANKIKEEGITNPVFTYINPDAKTFALLVSPNLVDFSNLNLTSPFTLVIVDNGSTNSIEYNEFTDIIRKSYPTTKIILAIPVIPESEKATLVSVCDTLIYLHADPYFFSIDQFFPVK</sequence>
<accession>A0A2M7AS13</accession>
<protein>
    <submittedName>
        <fullName evidence="1">Uncharacterized protein</fullName>
    </submittedName>
</protein>
<name>A0A2M7AS13_9BACT</name>
<gene>
    <name evidence="1" type="ORF">COS78_02490</name>
</gene>
<organism evidence="1 2">
    <name type="scientific">Candidatus Shapirobacteria bacterium CG06_land_8_20_14_3_00_40_12</name>
    <dbReference type="NCBI Taxonomy" id="1974881"/>
    <lineage>
        <taxon>Bacteria</taxon>
        <taxon>Candidatus Shapironibacteriota</taxon>
    </lineage>
</organism>
<dbReference type="AlphaFoldDB" id="A0A2M7AS13"/>
<reference evidence="2" key="1">
    <citation type="submission" date="2017-09" db="EMBL/GenBank/DDBJ databases">
        <title>Depth-based differentiation of microbial function through sediment-hosted aquifers and enrichment of novel symbionts in the deep terrestrial subsurface.</title>
        <authorList>
            <person name="Probst A.J."/>
            <person name="Ladd B."/>
            <person name="Jarett J.K."/>
            <person name="Geller-Mcgrath D.E."/>
            <person name="Sieber C.M.K."/>
            <person name="Emerson J.B."/>
            <person name="Anantharaman K."/>
            <person name="Thomas B.C."/>
            <person name="Malmstrom R."/>
            <person name="Stieglmeier M."/>
            <person name="Klingl A."/>
            <person name="Woyke T."/>
            <person name="Ryan C.M."/>
            <person name="Banfield J.F."/>
        </authorList>
    </citation>
    <scope>NUCLEOTIDE SEQUENCE [LARGE SCALE GENOMIC DNA]</scope>
</reference>
<evidence type="ECO:0000313" key="1">
    <source>
        <dbReference type="EMBL" id="PIU73404.1"/>
    </source>
</evidence>
<evidence type="ECO:0000313" key="2">
    <source>
        <dbReference type="Proteomes" id="UP000231407"/>
    </source>
</evidence>
<dbReference type="Proteomes" id="UP000231407">
    <property type="component" value="Unassembled WGS sequence"/>
</dbReference>
<dbReference type="EMBL" id="PEWA01000030">
    <property type="protein sequence ID" value="PIU73404.1"/>
    <property type="molecule type" value="Genomic_DNA"/>
</dbReference>